<organism evidence="1 2">
    <name type="scientific">Coprinopsis cinerea (strain Okayama-7 / 130 / ATCC MYA-4618 / FGSC 9003)</name>
    <name type="common">Inky cap fungus</name>
    <name type="synonym">Hormographiella aspergillata</name>
    <dbReference type="NCBI Taxonomy" id="240176"/>
    <lineage>
        <taxon>Eukaryota</taxon>
        <taxon>Fungi</taxon>
        <taxon>Dikarya</taxon>
        <taxon>Basidiomycota</taxon>
        <taxon>Agaricomycotina</taxon>
        <taxon>Agaricomycetes</taxon>
        <taxon>Agaricomycetidae</taxon>
        <taxon>Agaricales</taxon>
        <taxon>Agaricineae</taxon>
        <taxon>Psathyrellaceae</taxon>
        <taxon>Coprinopsis</taxon>
    </lineage>
</organism>
<dbReference type="STRING" id="240176.A8PBG3"/>
<sequence length="670" mass="74370">MALPFSSPFQQHLGTNYAPSDEEITAIREVIGKADAEIATLDIDLDRALQAVAALQKQKETHLEFKAQHEALISPIRRLPLDILQVILSYCLPSDHNPILSASEPPLLLTHICRQWREVAIGYPSLWASLHLPIPRRPGIGTFVPGVSVMDKATQEQLSFYQDELSKFEARFARRSYLLSLWLERAKGSGLSISIIYGHPRGGQPDPSRISKEDNELLKALLDVVKSYSAQWERLDISTPEEIASQIIAIPASQTPRLQQLKLHVAALPSLGNRGFTPPAGILSSPSLQSLSLKFIPPKLFDTPVIWENLTELYLSPAYIFTAIPVDIALDILEKCPKLKRCALTLRPQRPAGQAQGSHLFSHIPPVQPAEVVTERTRHIVLSDLLRLSLMQERTNLTHFIESLDLPSLRTLHFCTSILPCAAVPSSLVAILEKWGETIKTLSFDYTKLTPTELVECLRLAKNVKELIMTAERKGTVQDISLFDFDAMAYPGPEVEPDRQHNPARFGNQLLKSMSPKPGSESDVLCPRLSSLSIKHQTVEFTEEALLDFIRARRSKDVLSQGVAKIKKVKVQFAVDSTVSDHDGQKSGSKSWPLLEKLKDDADVILDDLKVEIRRPRDKVNEHAAAHASSGAMTLGEALMDPRVGLPGWSAAVTSQFILDFELPLHAGVF</sequence>
<protein>
    <submittedName>
        <fullName evidence="1">Uncharacterized protein</fullName>
    </submittedName>
</protein>
<dbReference type="RefSeq" id="XP_001840176.1">
    <property type="nucleotide sequence ID" value="XM_001840124.1"/>
</dbReference>
<dbReference type="EMBL" id="AACS02000004">
    <property type="protein sequence ID" value="EAU81623.1"/>
    <property type="molecule type" value="Genomic_DNA"/>
</dbReference>
<dbReference type="VEuPathDB" id="FungiDB:CC1G_02639"/>
<reference evidence="1 2" key="1">
    <citation type="journal article" date="2010" name="Proc. Natl. Acad. Sci. U.S.A.">
        <title>Insights into evolution of multicellular fungi from the assembled chromosomes of the mushroom Coprinopsis cinerea (Coprinus cinereus).</title>
        <authorList>
            <person name="Stajich J.E."/>
            <person name="Wilke S.K."/>
            <person name="Ahren D."/>
            <person name="Au C.H."/>
            <person name="Birren B.W."/>
            <person name="Borodovsky M."/>
            <person name="Burns C."/>
            <person name="Canback B."/>
            <person name="Casselton L.A."/>
            <person name="Cheng C.K."/>
            <person name="Deng J."/>
            <person name="Dietrich F.S."/>
            <person name="Fargo D.C."/>
            <person name="Farman M.L."/>
            <person name="Gathman A.C."/>
            <person name="Goldberg J."/>
            <person name="Guigo R."/>
            <person name="Hoegger P.J."/>
            <person name="Hooker J.B."/>
            <person name="Huggins A."/>
            <person name="James T.Y."/>
            <person name="Kamada T."/>
            <person name="Kilaru S."/>
            <person name="Kodira C."/>
            <person name="Kues U."/>
            <person name="Kupfer D."/>
            <person name="Kwan H.S."/>
            <person name="Lomsadze A."/>
            <person name="Li W."/>
            <person name="Lilly W.W."/>
            <person name="Ma L.J."/>
            <person name="Mackey A.J."/>
            <person name="Manning G."/>
            <person name="Martin F."/>
            <person name="Muraguchi H."/>
            <person name="Natvig D.O."/>
            <person name="Palmerini H."/>
            <person name="Ramesh M.A."/>
            <person name="Rehmeyer C.J."/>
            <person name="Roe B.A."/>
            <person name="Shenoy N."/>
            <person name="Stanke M."/>
            <person name="Ter-Hovhannisyan V."/>
            <person name="Tunlid A."/>
            <person name="Velagapudi R."/>
            <person name="Vision T.J."/>
            <person name="Zeng Q."/>
            <person name="Zolan M.E."/>
            <person name="Pukkila P.J."/>
        </authorList>
    </citation>
    <scope>NUCLEOTIDE SEQUENCE [LARGE SCALE GENOMIC DNA]</scope>
    <source>
        <strain evidence="2">Okayama-7 / 130 / ATCC MYA-4618 / FGSC 9003</strain>
    </source>
</reference>
<evidence type="ECO:0000313" key="1">
    <source>
        <dbReference type="EMBL" id="EAU81623.1"/>
    </source>
</evidence>
<dbReference type="OrthoDB" id="3365698at2759"/>
<name>A8PBG3_COPC7</name>
<dbReference type="AlphaFoldDB" id="A8PBG3"/>
<dbReference type="SUPFAM" id="SSF52047">
    <property type="entry name" value="RNI-like"/>
    <property type="match status" value="1"/>
</dbReference>
<accession>A8PBG3</accession>
<dbReference type="InParanoid" id="A8PBG3"/>
<keyword evidence="2" id="KW-1185">Reference proteome</keyword>
<dbReference type="InterPro" id="IPR032675">
    <property type="entry name" value="LRR_dom_sf"/>
</dbReference>
<dbReference type="OMA" id="NICRFLN"/>
<proteinExistence type="predicted"/>
<dbReference type="KEGG" id="cci:CC1G_02639"/>
<dbReference type="GeneID" id="6016808"/>
<evidence type="ECO:0000313" key="2">
    <source>
        <dbReference type="Proteomes" id="UP000001861"/>
    </source>
</evidence>
<dbReference type="eggNOG" id="ENOG502SWKJ">
    <property type="taxonomic scope" value="Eukaryota"/>
</dbReference>
<dbReference type="Proteomes" id="UP000001861">
    <property type="component" value="Unassembled WGS sequence"/>
</dbReference>
<gene>
    <name evidence="1" type="ORF">CC1G_02639</name>
</gene>
<dbReference type="Gene3D" id="3.80.10.10">
    <property type="entry name" value="Ribonuclease Inhibitor"/>
    <property type="match status" value="1"/>
</dbReference>
<comment type="caution">
    <text evidence="1">The sequence shown here is derived from an EMBL/GenBank/DDBJ whole genome shotgun (WGS) entry which is preliminary data.</text>
</comment>